<dbReference type="CDD" id="cd00063">
    <property type="entry name" value="FN3"/>
    <property type="match status" value="1"/>
</dbReference>
<dbReference type="InterPro" id="IPR013320">
    <property type="entry name" value="ConA-like_dom_sf"/>
</dbReference>
<proteinExistence type="inferred from homology"/>
<dbReference type="InterPro" id="IPR054708">
    <property type="entry name" value="MTPAP-like_central"/>
</dbReference>
<gene>
    <name evidence="20" type="ORF">P4O66_012153</name>
</gene>
<evidence type="ECO:0000256" key="13">
    <source>
        <dbReference type="ARBA" id="ARBA00023211"/>
    </source>
</evidence>
<dbReference type="Pfam" id="PF00622">
    <property type="entry name" value="SPRY"/>
    <property type="match status" value="1"/>
</dbReference>
<evidence type="ECO:0000259" key="18">
    <source>
        <dbReference type="PROSITE" id="PS50188"/>
    </source>
</evidence>
<evidence type="ECO:0000256" key="5">
    <source>
        <dbReference type="ARBA" id="ARBA00022490"/>
    </source>
</evidence>
<reference evidence="20" key="1">
    <citation type="submission" date="2023-03" db="EMBL/GenBank/DDBJ databases">
        <title>Electrophorus voltai genome.</title>
        <authorList>
            <person name="Bian C."/>
        </authorList>
    </citation>
    <scope>NUCLEOTIDE SEQUENCE</scope>
    <source>
        <strain evidence="20">CB-2022</strain>
        <tissue evidence="20">Muscle</tissue>
    </source>
</reference>
<keyword evidence="11" id="KW-0460">Magnesium</keyword>
<feature type="domain" description="B30.2/SPRY" evidence="18">
    <location>
        <begin position="2098"/>
        <end position="2291"/>
    </location>
</feature>
<evidence type="ECO:0000256" key="8">
    <source>
        <dbReference type="ARBA" id="ARBA00022723"/>
    </source>
</evidence>
<evidence type="ECO:0000313" key="21">
    <source>
        <dbReference type="Proteomes" id="UP001239994"/>
    </source>
</evidence>
<sequence length="2295" mass="257773">ESAHSLLRGYNFPVSNRYLFYSLKNMFPRSPVFPHKHGQANSLFNQSLLPLGFSTQRVESHMNLANTNFHGQPLNVFPLIPTYQWKSAPDIPCASPNGSRTKNRKRKNDGNSQYELKRQCLNSPCFMKKPAKTCSFSPAHQGEQRPSTQSLGKICSPIHSPVHCPTTSKPTGCVPPLREEATQNSYTPLPALCLKDKLSEQMLELFHACEQQNEDLDKKESCRTQLQKDIQRLFPCSRVFLAGSSLNGFGSRTSDADLCLVVQEGPVNQQIDAIYILSLVQTLLYKLSYIERPQLIRAKVPILKFRDRVSGVEFDLNVNNIVGIRNTFLLRTYAYIEKRVRPIILVIKKWASHHRINDASRGTLSSYTLVLMVLHYLQRVFQSSNGYPSCPKWTSGYSPLCVNQPVISWRLIARVPEVLCHSLQASPFLYALSIWDKYVISVREAKAVPKPNCREWKDKFICVEEPFDGSNTARAVHEKIKFDFIKEQFIEDDGTEPANIDDKEFEELHNSLKEVVQDPSVKPKLQCLLADPSFSMVTIQSEDSGVVWETASSRCSTPWASEASSPSDVHSMEGSGTQGNVVIIMDEDKVKRKKKTGSRGKLGDRLRRPGSRLLSPAIGEERPAMVEVSVPNTKPKNSEDSHSADSKLDKDQELFNLISEGFEILNIFVPSKLPTVDEEDSTELIDNLSYLEDTPKIKSKCKKLESAAAIISPEDVDIDSEETKHGSQNGSSQTTLDGQSKKPETDMDYLEKFTLLDQHVPGNESEKIEPVEFVQPEEPQVAQEEKKVDETLDEDSFVIVNDVEIAGEHLDEVFYGAGFYEEPGRLYRPNEENEHMDKETSKIVKNHDSPLFGSQEVILTPIFLSPGPPKIIDQDLLDEPRAMSFHYSDLYEDAVGDKKKEDDFSDAESVISEKSFKRRYSDSDDADGYLEKFILKDDTPVVDDVTDVDHAECERMIWLQSKFEMTGCLTRVKEENEPQEENVNLNQTKLESKHDIIKGQIQPSGFSKECEDCVDVKTDCIKGERVSEALEGCESSDKASCITGKCSGTVEDTQHRGMKTGYAILNISQDHLPENGADVFEAVNQKTDKVVLMEDGKQSEESRHVHIQVPGGVLEDKMDELKDELKYKVMPVPQTNDKTEITSDETSKLPAHDSIKEINEGTDNTVEIKEIICITKEKVSGKSEQHKRKRHDKAEPILVENVDVKDTSDSITVAGNTIQTVPQEKVSGKEIPVNETEFTMETVVPEKVDKETRFPAREEKVPELKCQVEVNVALMESKCEGRESREIPAVTQEEVRISAGLSRIPESERQEQVTAKPIVLDVKDIDTADIKVKETEVKTELETVNEHKALEEVLGRETHTTKEKVRETKADVKEKTQKEDESLKDTVPSMVGKMPAGDRVTAENTEIVYSTSAVESLSNVAPHVVTTKKHIVMEQSGKKEKYIGLKVEIPEAADDQILESRGESKESKSEPVSNYTGPLDIPVMLPNVSEVKGDLLVMLPTVLDDVDREQKHKLADTVVSDTHTADKKELPEAISLIPSAETECSSKVGAAPFVSNKMINKQDDREKGDVEINSTHTKSFSEPLKPVSCVVTTEAGDVSSMAASEVEGKNENKSKKVLLKDIHKEHLWKTLEPSSPSPTKEIQDLSTMRVSPLDLSEYNKGSSEGFVVDGKMKTDTSIFSMLRSFSPHEDLSGFGRDTSELELHKGLSEELGFEMVTEQEGRQSEKALIADEKSYQKLSYVQDQLGKDTVEEGYDLIEDGAQISELEQFREAAEIQPMDAFCLLCHCTILTSEGGHENHEVSTLDKAFVDLKDQLNNWISVLQERSENIEDMVFELETAYNSVEENCKNCEEAMDEQNEETLKLVMDQYNEMSQTMEDEKKTKLEQLYDQIVSFQENIDSAKETMEKTTKAIKETDPLAFMSSYKDIDTRLKTTLESAMSLELGPRGLLVFEDYAKGTTGNGKRNQVIPVPLQPHLQPQEPNSATSTSVTVYWTVNDGDIIDCFQVYCMEEPQRGEMGRSISEEYRVTVKESYCNLEELEPAKCYKVWVMAVNYTGCSLPSERLPFRTGRSVSGIKGSEHQVFLQPNENFLFYIKSVNAAGASEQSEAALISTRATRFHLLIETANLVLKVSEDKNSVQYPVETYTEISSLIEYPAVLGELLPQIGNHYWETVVTACKAYRIGVAYQSAPRDNTVGDSSSSWCLHCVPTSISCRFELLHDNVESDIFVMDVPSRIGTLLDFARGRLVFFNAQNGQCLGSFRHSFSQPCHPVFVLESPGNLELRMPMEIPEFAKHW</sequence>
<comment type="cofactor">
    <cofactor evidence="2">
        <name>Mg(2+)</name>
        <dbReference type="ChEBI" id="CHEBI:18420"/>
    </cofactor>
</comment>
<evidence type="ECO:0000256" key="9">
    <source>
        <dbReference type="ARBA" id="ARBA00022741"/>
    </source>
</evidence>
<feature type="region of interest" description="Disordered" evidence="17">
    <location>
        <begin position="91"/>
        <end position="113"/>
    </location>
</feature>
<evidence type="ECO:0000256" key="11">
    <source>
        <dbReference type="ARBA" id="ARBA00022842"/>
    </source>
</evidence>
<feature type="region of interest" description="Disordered" evidence="17">
    <location>
        <begin position="555"/>
        <end position="578"/>
    </location>
</feature>
<dbReference type="InterPro" id="IPR050617">
    <property type="entry name" value="E3_ligase_FN3/SPRY"/>
</dbReference>
<evidence type="ECO:0000256" key="10">
    <source>
        <dbReference type="ARBA" id="ARBA00022840"/>
    </source>
</evidence>
<dbReference type="InterPro" id="IPR036116">
    <property type="entry name" value="FN3_sf"/>
</dbReference>
<dbReference type="Proteomes" id="UP001239994">
    <property type="component" value="Unassembled WGS sequence"/>
</dbReference>
<dbReference type="PANTHER" id="PTHR24099:SF7">
    <property type="entry name" value="CARDIOMYOPATHY-ASSOCIATED PROTEIN 5"/>
    <property type="match status" value="1"/>
</dbReference>
<evidence type="ECO:0000256" key="17">
    <source>
        <dbReference type="SAM" id="MobiDB-lite"/>
    </source>
</evidence>
<feature type="compositionally biased region" description="Basic and acidic residues" evidence="17">
    <location>
        <begin position="636"/>
        <end position="648"/>
    </location>
</feature>
<dbReference type="Gene3D" id="2.60.40.10">
    <property type="entry name" value="Immunoglobulins"/>
    <property type="match status" value="1"/>
</dbReference>
<feature type="compositionally biased region" description="Basic and acidic residues" evidence="17">
    <location>
        <begin position="1357"/>
        <end position="1384"/>
    </location>
</feature>
<keyword evidence="21" id="KW-1185">Reference proteome</keyword>
<organism evidence="20 21">
    <name type="scientific">Electrophorus voltai</name>
    <dbReference type="NCBI Taxonomy" id="2609070"/>
    <lineage>
        <taxon>Eukaryota</taxon>
        <taxon>Metazoa</taxon>
        <taxon>Chordata</taxon>
        <taxon>Craniata</taxon>
        <taxon>Vertebrata</taxon>
        <taxon>Euteleostomi</taxon>
        <taxon>Actinopterygii</taxon>
        <taxon>Neopterygii</taxon>
        <taxon>Teleostei</taxon>
        <taxon>Ostariophysi</taxon>
        <taxon>Gymnotiformes</taxon>
        <taxon>Gymnotoidei</taxon>
        <taxon>Gymnotidae</taxon>
        <taxon>Electrophorus</taxon>
    </lineage>
</organism>
<evidence type="ECO:0000256" key="4">
    <source>
        <dbReference type="ARBA" id="ARBA00012388"/>
    </source>
</evidence>
<dbReference type="PROSITE" id="PS50188">
    <property type="entry name" value="B302_SPRY"/>
    <property type="match status" value="1"/>
</dbReference>
<comment type="similarity">
    <text evidence="14">Belongs to the DNA polymerase type-B-like family. GLD2 subfamily.</text>
</comment>
<keyword evidence="10" id="KW-0067">ATP-binding</keyword>
<feature type="non-terminal residue" evidence="20">
    <location>
        <position position="1"/>
    </location>
</feature>
<evidence type="ECO:0000256" key="12">
    <source>
        <dbReference type="ARBA" id="ARBA00023054"/>
    </source>
</evidence>
<keyword evidence="7" id="KW-0808">Transferase</keyword>
<dbReference type="InterPro" id="IPR043519">
    <property type="entry name" value="NT_sf"/>
</dbReference>
<evidence type="ECO:0000256" key="2">
    <source>
        <dbReference type="ARBA" id="ARBA00001946"/>
    </source>
</evidence>
<feature type="region of interest" description="Disordered" evidence="17">
    <location>
        <begin position="1357"/>
        <end position="1396"/>
    </location>
</feature>
<dbReference type="InterPro" id="IPR003961">
    <property type="entry name" value="FN3_dom"/>
</dbReference>
<dbReference type="GO" id="GO:1990817">
    <property type="term" value="F:poly(A) RNA polymerase activity"/>
    <property type="evidence" value="ECO:0007669"/>
    <property type="project" value="UniProtKB-EC"/>
</dbReference>
<evidence type="ECO:0000256" key="1">
    <source>
        <dbReference type="ARBA" id="ARBA00001936"/>
    </source>
</evidence>
<dbReference type="GO" id="GO:0005737">
    <property type="term" value="C:cytoplasm"/>
    <property type="evidence" value="ECO:0007669"/>
    <property type="project" value="UniProtKB-SubCell"/>
</dbReference>
<dbReference type="Pfam" id="PF22600">
    <property type="entry name" value="MTPAP-like_central"/>
    <property type="match status" value="1"/>
</dbReference>
<dbReference type="CDD" id="cd05402">
    <property type="entry name" value="NT_PAP_TUTase"/>
    <property type="match status" value="1"/>
</dbReference>
<evidence type="ECO:0000313" key="20">
    <source>
        <dbReference type="EMBL" id="KAK1792193.1"/>
    </source>
</evidence>
<comment type="cofactor">
    <cofactor evidence="1">
        <name>Mn(2+)</name>
        <dbReference type="ChEBI" id="CHEBI:29035"/>
    </cofactor>
</comment>
<dbReference type="Gene3D" id="1.10.1410.10">
    <property type="match status" value="1"/>
</dbReference>
<dbReference type="InterPro" id="IPR043136">
    <property type="entry name" value="B30.2/SPRY_sf"/>
</dbReference>
<dbReference type="FunFam" id="3.30.460.10:FF:000022">
    <property type="entry name" value="poly(A) RNA polymerase GLD2 isoform X1"/>
    <property type="match status" value="1"/>
</dbReference>
<feature type="compositionally biased region" description="Polar residues" evidence="17">
    <location>
        <begin position="726"/>
        <end position="738"/>
    </location>
</feature>
<dbReference type="EC" id="2.7.7.19" evidence="4"/>
<evidence type="ECO:0000256" key="15">
    <source>
        <dbReference type="ARBA" id="ARBA00048830"/>
    </source>
</evidence>
<feature type="region of interest" description="Disordered" evidence="17">
    <location>
        <begin position="590"/>
        <end position="648"/>
    </location>
</feature>
<keyword evidence="12 16" id="KW-0175">Coiled coil</keyword>
<accession>A0AAD8Z337</accession>
<dbReference type="EMBL" id="JAROKS010000019">
    <property type="protein sequence ID" value="KAK1792193.1"/>
    <property type="molecule type" value="Genomic_DNA"/>
</dbReference>
<dbReference type="InterPro" id="IPR003649">
    <property type="entry name" value="Bbox_C"/>
</dbReference>
<evidence type="ECO:0000256" key="7">
    <source>
        <dbReference type="ARBA" id="ARBA00022679"/>
    </source>
</evidence>
<keyword evidence="13" id="KW-0464">Manganese</keyword>
<keyword evidence="9" id="KW-0547">Nucleotide-binding</keyword>
<dbReference type="InterPro" id="IPR003877">
    <property type="entry name" value="SPRY_dom"/>
</dbReference>
<dbReference type="Gene3D" id="2.60.120.920">
    <property type="match status" value="1"/>
</dbReference>
<keyword evidence="5" id="KW-0963">Cytoplasm</keyword>
<feature type="region of interest" description="Disordered" evidence="17">
    <location>
        <begin position="714"/>
        <end position="744"/>
    </location>
</feature>
<comment type="subcellular location">
    <subcellularLocation>
        <location evidence="3">Cytoplasm</location>
    </subcellularLocation>
</comment>
<dbReference type="GO" id="GO:0010468">
    <property type="term" value="P:regulation of gene expression"/>
    <property type="evidence" value="ECO:0007669"/>
    <property type="project" value="UniProtKB-ARBA"/>
</dbReference>
<dbReference type="SMART" id="SM00502">
    <property type="entry name" value="BBC"/>
    <property type="match status" value="1"/>
</dbReference>
<dbReference type="InterPro" id="IPR013783">
    <property type="entry name" value="Ig-like_fold"/>
</dbReference>
<evidence type="ECO:0000256" key="6">
    <source>
        <dbReference type="ARBA" id="ARBA00022664"/>
    </source>
</evidence>
<dbReference type="GO" id="GO:0046872">
    <property type="term" value="F:metal ion binding"/>
    <property type="evidence" value="ECO:0007669"/>
    <property type="project" value="UniProtKB-KW"/>
</dbReference>
<dbReference type="GO" id="GO:0006397">
    <property type="term" value="P:mRNA processing"/>
    <property type="evidence" value="ECO:0007669"/>
    <property type="project" value="UniProtKB-KW"/>
</dbReference>
<dbReference type="SUPFAM" id="SSF49899">
    <property type="entry name" value="Concanavalin A-like lectins/glucanases"/>
    <property type="match status" value="1"/>
</dbReference>
<protein>
    <recommendedName>
        <fullName evidence="4">polynucleotide adenylyltransferase</fullName>
        <ecNumber evidence="4">2.7.7.19</ecNumber>
    </recommendedName>
</protein>
<evidence type="ECO:0000256" key="3">
    <source>
        <dbReference type="ARBA" id="ARBA00004496"/>
    </source>
</evidence>
<name>A0AAD8Z337_9TELE</name>
<feature type="coiled-coil region" evidence="16">
    <location>
        <begin position="1833"/>
        <end position="1911"/>
    </location>
</feature>
<dbReference type="InterPro" id="IPR001870">
    <property type="entry name" value="B30.2/SPRY"/>
</dbReference>
<dbReference type="Gene3D" id="3.30.460.10">
    <property type="entry name" value="Beta Polymerase, domain 2"/>
    <property type="match status" value="1"/>
</dbReference>
<keyword evidence="8" id="KW-0479">Metal-binding</keyword>
<dbReference type="PANTHER" id="PTHR24099">
    <property type="entry name" value="E3 UBIQUITIN-PROTEIN LIGASE TRIM36-RELATED"/>
    <property type="match status" value="1"/>
</dbReference>
<dbReference type="SUPFAM" id="SSF49265">
    <property type="entry name" value="Fibronectin type III"/>
    <property type="match status" value="1"/>
</dbReference>
<comment type="catalytic activity">
    <reaction evidence="15">
        <text>RNA(n) + ATP = RNA(n)-3'-adenine ribonucleotide + diphosphate</text>
        <dbReference type="Rhea" id="RHEA:11332"/>
        <dbReference type="Rhea" id="RHEA-COMP:14527"/>
        <dbReference type="Rhea" id="RHEA-COMP:17347"/>
        <dbReference type="ChEBI" id="CHEBI:30616"/>
        <dbReference type="ChEBI" id="CHEBI:33019"/>
        <dbReference type="ChEBI" id="CHEBI:140395"/>
        <dbReference type="ChEBI" id="CHEBI:173115"/>
        <dbReference type="EC" id="2.7.7.19"/>
    </reaction>
</comment>
<dbReference type="SUPFAM" id="SSF81301">
    <property type="entry name" value="Nucleotidyltransferase"/>
    <property type="match status" value="1"/>
</dbReference>
<evidence type="ECO:0000259" key="19">
    <source>
        <dbReference type="PROSITE" id="PS50853"/>
    </source>
</evidence>
<dbReference type="SUPFAM" id="SSF81631">
    <property type="entry name" value="PAP/OAS1 substrate-binding domain"/>
    <property type="match status" value="1"/>
</dbReference>
<keyword evidence="6" id="KW-0507">mRNA processing</keyword>
<feature type="domain" description="Fibronectin type-III" evidence="19">
    <location>
        <begin position="1974"/>
        <end position="2071"/>
    </location>
</feature>
<dbReference type="GO" id="GO:0005524">
    <property type="term" value="F:ATP binding"/>
    <property type="evidence" value="ECO:0007669"/>
    <property type="project" value="UniProtKB-KW"/>
</dbReference>
<evidence type="ECO:0000256" key="16">
    <source>
        <dbReference type="SAM" id="Coils"/>
    </source>
</evidence>
<evidence type="ECO:0000256" key="14">
    <source>
        <dbReference type="ARBA" id="ARBA00038491"/>
    </source>
</evidence>
<dbReference type="PROSITE" id="PS50853">
    <property type="entry name" value="FN3"/>
    <property type="match status" value="1"/>
</dbReference>
<comment type="caution">
    <text evidence="20">The sequence shown here is derived from an EMBL/GenBank/DDBJ whole genome shotgun (WGS) entry which is preliminary data.</text>
</comment>